<dbReference type="AlphaFoldDB" id="A0A167FA66"/>
<gene>
    <name evidence="1" type="ORF">PNBC_02710</name>
</gene>
<keyword evidence="2" id="KW-1185">Reference proteome</keyword>
<comment type="caution">
    <text evidence="1">The sequence shown here is derived from an EMBL/GenBank/DDBJ whole genome shotgun (WGS) entry which is preliminary data.</text>
</comment>
<accession>A0A167FA66</accession>
<dbReference type="RefSeq" id="WP_068654978.1">
    <property type="nucleotide sequence ID" value="NZ_CP017770.1"/>
</dbReference>
<dbReference type="OrthoDB" id="2506821at2"/>
<name>A0A167FA66_9BACL</name>
<dbReference type="EMBL" id="LSFN01000005">
    <property type="protein sequence ID" value="OAB76345.1"/>
    <property type="molecule type" value="Genomic_DNA"/>
</dbReference>
<dbReference type="Proteomes" id="UP000077134">
    <property type="component" value="Unassembled WGS sequence"/>
</dbReference>
<evidence type="ECO:0000313" key="2">
    <source>
        <dbReference type="Proteomes" id="UP000077134"/>
    </source>
</evidence>
<proteinExistence type="predicted"/>
<organism evidence="1 2">
    <name type="scientific">Paenibacillus crassostreae</name>
    <dbReference type="NCBI Taxonomy" id="1763538"/>
    <lineage>
        <taxon>Bacteria</taxon>
        <taxon>Bacillati</taxon>
        <taxon>Bacillota</taxon>
        <taxon>Bacilli</taxon>
        <taxon>Bacillales</taxon>
        <taxon>Paenibacillaceae</taxon>
        <taxon>Paenibacillus</taxon>
    </lineage>
</organism>
<protein>
    <submittedName>
        <fullName evidence="1">Uncharacterized protein</fullName>
    </submittedName>
</protein>
<evidence type="ECO:0000313" key="1">
    <source>
        <dbReference type="EMBL" id="OAB76345.1"/>
    </source>
</evidence>
<reference evidence="1 2" key="1">
    <citation type="submission" date="2016-02" db="EMBL/GenBank/DDBJ databases">
        <title>Paenibacillus sp. LPB0068, isolated from Crassostrea gigas.</title>
        <authorList>
            <person name="Shin S.-K."/>
            <person name="Yi H."/>
        </authorList>
    </citation>
    <scope>NUCLEOTIDE SEQUENCE [LARGE SCALE GENOMIC DNA]</scope>
    <source>
        <strain evidence="1 2">LPB0068</strain>
    </source>
</reference>
<sequence length="70" mass="8507">MTRTETGRVFKNGFEGTHYTVEENGQLVVSDQEKYTKTWYKDWWAKEKDNVLVWSDFYEIYEQQQAAFKQ</sequence>